<evidence type="ECO:0000256" key="1">
    <source>
        <dbReference type="ARBA" id="ARBA00005187"/>
    </source>
</evidence>
<dbReference type="InterPro" id="IPR014729">
    <property type="entry name" value="Rossmann-like_a/b/a_fold"/>
</dbReference>
<feature type="binding site" evidence="9">
    <location>
        <position position="100"/>
    </location>
    <ligand>
        <name>L-glutamine</name>
        <dbReference type="ChEBI" id="CHEBI:58359"/>
    </ligand>
</feature>
<evidence type="ECO:0000256" key="10">
    <source>
        <dbReference type="PIRSR" id="PIRSR001589-3"/>
    </source>
</evidence>
<dbReference type="GO" id="GO:0005524">
    <property type="term" value="F:ATP binding"/>
    <property type="evidence" value="ECO:0007669"/>
    <property type="project" value="UniProtKB-KW"/>
</dbReference>
<comment type="catalytic activity">
    <reaction evidence="7">
        <text>L-aspartate + L-glutamine + ATP + H2O = L-asparagine + L-glutamate + AMP + diphosphate + H(+)</text>
        <dbReference type="Rhea" id="RHEA:12228"/>
        <dbReference type="ChEBI" id="CHEBI:15377"/>
        <dbReference type="ChEBI" id="CHEBI:15378"/>
        <dbReference type="ChEBI" id="CHEBI:29985"/>
        <dbReference type="ChEBI" id="CHEBI:29991"/>
        <dbReference type="ChEBI" id="CHEBI:30616"/>
        <dbReference type="ChEBI" id="CHEBI:33019"/>
        <dbReference type="ChEBI" id="CHEBI:58048"/>
        <dbReference type="ChEBI" id="CHEBI:58359"/>
        <dbReference type="ChEBI" id="CHEBI:456215"/>
        <dbReference type="EC" id="6.3.5.4"/>
    </reaction>
</comment>
<feature type="domain" description="Glutamine amidotransferase type-2" evidence="11">
    <location>
        <begin position="2"/>
        <end position="213"/>
    </location>
</feature>
<evidence type="ECO:0000256" key="9">
    <source>
        <dbReference type="PIRSR" id="PIRSR001589-2"/>
    </source>
</evidence>
<dbReference type="EC" id="6.3.5.4" evidence="3"/>
<dbReference type="InterPro" id="IPR017932">
    <property type="entry name" value="GATase_2_dom"/>
</dbReference>
<keyword evidence="6 8" id="KW-0315">Glutamine amidotransferase</keyword>
<name>A0AAU7MMS2_9GAMM</name>
<keyword evidence="12" id="KW-0436">Ligase</keyword>
<dbReference type="PROSITE" id="PS51278">
    <property type="entry name" value="GATASE_TYPE_2"/>
    <property type="match status" value="1"/>
</dbReference>
<dbReference type="KEGG" id="mamm:ABNF92_19395"/>
<dbReference type="GO" id="GO:0006529">
    <property type="term" value="P:asparagine biosynthetic process"/>
    <property type="evidence" value="ECO:0007669"/>
    <property type="project" value="UniProtKB-KW"/>
</dbReference>
<evidence type="ECO:0000256" key="2">
    <source>
        <dbReference type="ARBA" id="ARBA00005752"/>
    </source>
</evidence>
<keyword evidence="8" id="KW-0028">Amino-acid biosynthesis</keyword>
<dbReference type="SUPFAM" id="SSF52402">
    <property type="entry name" value="Adenine nucleotide alpha hydrolases-like"/>
    <property type="match status" value="1"/>
</dbReference>
<keyword evidence="5 9" id="KW-0067">ATP-binding</keyword>
<accession>A0AAU7MMS2</accession>
<dbReference type="InterPro" id="IPR001962">
    <property type="entry name" value="Asn_synthase"/>
</dbReference>
<dbReference type="SUPFAM" id="SSF56235">
    <property type="entry name" value="N-terminal nucleophile aminohydrolases (Ntn hydrolases)"/>
    <property type="match status" value="1"/>
</dbReference>
<dbReference type="InterPro" id="IPR029055">
    <property type="entry name" value="Ntn_hydrolases_N"/>
</dbReference>
<dbReference type="PANTHER" id="PTHR43284">
    <property type="entry name" value="ASPARAGINE SYNTHETASE (GLUTAMINE-HYDROLYZING)"/>
    <property type="match status" value="1"/>
</dbReference>
<comment type="similarity">
    <text evidence="2">Belongs to the asparagine synthetase family.</text>
</comment>
<gene>
    <name evidence="12" type="primary">asnB</name>
    <name evidence="12" type="ORF">ABNF92_19395</name>
</gene>
<evidence type="ECO:0000256" key="4">
    <source>
        <dbReference type="ARBA" id="ARBA00022741"/>
    </source>
</evidence>
<evidence type="ECO:0000256" key="8">
    <source>
        <dbReference type="PIRSR" id="PIRSR001589-1"/>
    </source>
</evidence>
<evidence type="ECO:0000256" key="6">
    <source>
        <dbReference type="ARBA" id="ARBA00022962"/>
    </source>
</evidence>
<dbReference type="InterPro" id="IPR051786">
    <property type="entry name" value="ASN_synthetase/amidase"/>
</dbReference>
<reference evidence="12" key="1">
    <citation type="submission" date="2024-05" db="EMBL/GenBank/DDBJ databases">
        <title>Draft Genome Sequences of Flagellimonas sp. MMG031 and Marinobacter sp. MMG032 Isolated from the dinoflagellate Symbiodinium pilosum.</title>
        <authorList>
            <person name="Shikuma N.J."/>
            <person name="Farrell M.V."/>
        </authorList>
    </citation>
    <scope>NUCLEOTIDE SEQUENCE</scope>
    <source>
        <strain evidence="12">MMG032</strain>
    </source>
</reference>
<dbReference type="Pfam" id="PF13537">
    <property type="entry name" value="GATase_7"/>
    <property type="match status" value="1"/>
</dbReference>
<feature type="active site" description="For GATase activity" evidence="8">
    <location>
        <position position="2"/>
    </location>
</feature>
<comment type="pathway">
    <text evidence="1">Amino-acid biosynthesis; L-asparagine biosynthesis; L-asparagine from L-aspartate (L-Gln route): step 1/1.</text>
</comment>
<dbReference type="PIRSF" id="PIRSF001589">
    <property type="entry name" value="Asn_synthetase_glu-h"/>
    <property type="match status" value="1"/>
</dbReference>
<evidence type="ECO:0000259" key="11">
    <source>
        <dbReference type="PROSITE" id="PS51278"/>
    </source>
</evidence>
<proteinExistence type="inferred from homology"/>
<keyword evidence="4 9" id="KW-0547">Nucleotide-binding</keyword>
<dbReference type="Pfam" id="PF00733">
    <property type="entry name" value="Asn_synthase"/>
    <property type="match status" value="1"/>
</dbReference>
<dbReference type="GO" id="GO:0004066">
    <property type="term" value="F:asparagine synthase (glutamine-hydrolyzing) activity"/>
    <property type="evidence" value="ECO:0007669"/>
    <property type="project" value="UniProtKB-EC"/>
</dbReference>
<evidence type="ECO:0000256" key="5">
    <source>
        <dbReference type="ARBA" id="ARBA00022840"/>
    </source>
</evidence>
<evidence type="ECO:0000256" key="3">
    <source>
        <dbReference type="ARBA" id="ARBA00012737"/>
    </source>
</evidence>
<protein>
    <recommendedName>
        <fullName evidence="3">asparagine synthase (glutamine-hydrolyzing)</fullName>
        <ecNumber evidence="3">6.3.5.4</ecNumber>
    </recommendedName>
</protein>
<dbReference type="CDD" id="cd01991">
    <property type="entry name" value="Asn_synthase_B_C"/>
    <property type="match status" value="1"/>
</dbReference>
<dbReference type="AlphaFoldDB" id="A0AAU7MMS2"/>
<organism evidence="12">
    <name type="scientific">Marinobacter sp. MMG032</name>
    <dbReference type="NCBI Taxonomy" id="3158548"/>
    <lineage>
        <taxon>Bacteria</taxon>
        <taxon>Pseudomonadati</taxon>
        <taxon>Pseudomonadota</taxon>
        <taxon>Gammaproteobacteria</taxon>
        <taxon>Pseudomonadales</taxon>
        <taxon>Marinobacteraceae</taxon>
        <taxon>Marinobacter</taxon>
    </lineage>
</organism>
<dbReference type="InterPro" id="IPR033738">
    <property type="entry name" value="AsnB_N"/>
</dbReference>
<dbReference type="NCBIfam" id="TIGR01536">
    <property type="entry name" value="asn_synth_AEB"/>
    <property type="match status" value="1"/>
</dbReference>
<dbReference type="PANTHER" id="PTHR43284:SF1">
    <property type="entry name" value="ASPARAGINE SYNTHETASE"/>
    <property type="match status" value="1"/>
</dbReference>
<feature type="binding site" evidence="9">
    <location>
        <position position="288"/>
    </location>
    <ligand>
        <name>ATP</name>
        <dbReference type="ChEBI" id="CHEBI:30616"/>
    </ligand>
</feature>
<keyword evidence="8" id="KW-0061">Asparagine biosynthesis</keyword>
<dbReference type="InterPro" id="IPR006426">
    <property type="entry name" value="Asn_synth_AEB"/>
</dbReference>
<dbReference type="RefSeq" id="WP_349343062.1">
    <property type="nucleotide sequence ID" value="NZ_CP157802.1"/>
</dbReference>
<sequence>MCGIAGFTTSHQSDSHLDMVEAMVGAIRHRGPDAQAVQQFHGAVLGHARLSIIDLSEAGNQPFVSNDGRYAMVFNGEIYNFKTLRRELENQGVHFRTQTDTEVVLALLAREGMGAIEKLNGMFAIAFWDNEAGTLDLIRDRVGKKPLYYTEQGGQLLFASELKALLQCPNVPREISPDAVYDFFAYQYVPDPKTIFKNIYKLEPGSHLHRTRNGKTTVRRYWSPEMGEPESLSMEEAKGQLLDLLEDATRQRMISDVPLGAFLSGGVDSSGVVAMMAKGGQTVTTCSIGFKEKDFNETEFAQAVANQYRTDHREHKVEDSVAERLLEICRFLDEPFADSSLVPTFLVSELAKKDVTVALTGDGGDEIFAGYEKYATDWRENQLRNKFPSSVRSVMGDLAPALRKIPGKFLRRASSLMHSLSLEPAKAFYVTNTFIDDHIWQLLLNEDFRKDLADYHPSELTEQVYSQCDSENHLAKILYTDMRTFLPGDILVKADRMSMANSLELRSPLLDYRIIEFANRLPSELKFNKGDKKIVLREALEPLLPPEILNRKKMGFSTPLAAWFREELKGIAEAHFFEKGQGLGQIFRKDHIRLIWDQHQRGLFDHSPVLWSMLMYEFWWQNYMASNEACKPQPETQSALVTC</sequence>
<evidence type="ECO:0000313" key="12">
    <source>
        <dbReference type="EMBL" id="XBQ19576.1"/>
    </source>
</evidence>
<dbReference type="GO" id="GO:0005829">
    <property type="term" value="C:cytosol"/>
    <property type="evidence" value="ECO:0007669"/>
    <property type="project" value="TreeGrafter"/>
</dbReference>
<dbReference type="Gene3D" id="3.40.50.620">
    <property type="entry name" value="HUPs"/>
    <property type="match status" value="1"/>
</dbReference>
<dbReference type="Gene3D" id="3.60.20.10">
    <property type="entry name" value="Glutamine Phosphoribosylpyrophosphate, subunit 1, domain 1"/>
    <property type="match status" value="1"/>
</dbReference>
<dbReference type="EMBL" id="CP157802">
    <property type="protein sequence ID" value="XBQ19576.1"/>
    <property type="molecule type" value="Genomic_DNA"/>
</dbReference>
<feature type="site" description="Important for beta-aspartyl-AMP intermediate formation" evidence="10">
    <location>
        <position position="362"/>
    </location>
</feature>
<dbReference type="CDD" id="cd00712">
    <property type="entry name" value="AsnB"/>
    <property type="match status" value="1"/>
</dbReference>
<evidence type="ECO:0000256" key="7">
    <source>
        <dbReference type="ARBA" id="ARBA00048741"/>
    </source>
</evidence>